<dbReference type="EMBL" id="CAXJIO010000014">
    <property type="protein sequence ID" value="CAL2103963.1"/>
    <property type="molecule type" value="Genomic_DNA"/>
</dbReference>
<keyword evidence="8" id="KW-0067">ATP-binding</keyword>
<evidence type="ECO:0000313" key="9">
    <source>
        <dbReference type="Proteomes" id="UP001497527"/>
    </source>
</evidence>
<feature type="domain" description="Helix-hairpin-helix DNA-binding motif class 1" evidence="7">
    <location>
        <begin position="107"/>
        <end position="126"/>
    </location>
</feature>
<keyword evidence="8" id="KW-0378">Hydrolase</keyword>
<evidence type="ECO:0000256" key="3">
    <source>
        <dbReference type="ARBA" id="ARBA00023125"/>
    </source>
</evidence>
<dbReference type="InterPro" id="IPR036267">
    <property type="entry name" value="RuvA_C_sf"/>
</dbReference>
<accession>A0ABM9PEH1</accession>
<keyword evidence="4 6" id="KW-0233">DNA recombination</keyword>
<dbReference type="GO" id="GO:0003678">
    <property type="term" value="F:DNA helicase activity"/>
    <property type="evidence" value="ECO:0007669"/>
    <property type="project" value="UniProtKB-EC"/>
</dbReference>
<keyword evidence="8" id="KW-0347">Helicase</keyword>
<comment type="subunit">
    <text evidence="6">Homotetramer. Forms an RuvA(8)-RuvB(12)-Holliday junction (HJ) complex. HJ DNA is sandwiched between 2 RuvA tetramers; dsDNA enters through RuvA and exits via RuvB. An RuvB hexamer assembles on each DNA strand where it exits the tetramer. Each RuvB hexamer is contacted by two RuvA subunits (via domain III) on 2 adjacent RuvB subunits; this complex drives branch migration. In the full resolvosome a probable DNA-RuvA(4)-RuvB(12)-RuvC(2) complex forms which resolves the HJ.</text>
</comment>
<dbReference type="Gene3D" id="2.40.50.140">
    <property type="entry name" value="Nucleic acid-binding proteins"/>
    <property type="match status" value="1"/>
</dbReference>
<dbReference type="HAMAP" id="MF_00031">
    <property type="entry name" value="DNA_HJ_migration_RuvA"/>
    <property type="match status" value="1"/>
</dbReference>
<dbReference type="GO" id="GO:0016787">
    <property type="term" value="F:hydrolase activity"/>
    <property type="evidence" value="ECO:0007669"/>
    <property type="project" value="UniProtKB-KW"/>
</dbReference>
<evidence type="ECO:0000259" key="7">
    <source>
        <dbReference type="SMART" id="SM00278"/>
    </source>
</evidence>
<feature type="region of interest" description="Domain III" evidence="6">
    <location>
        <begin position="146"/>
        <end position="193"/>
    </location>
</feature>
<comment type="caution">
    <text evidence="8">The sequence shown here is derived from an EMBL/GenBank/DDBJ whole genome shotgun (WGS) entry which is preliminary data.</text>
</comment>
<organism evidence="8 9">
    <name type="scientific">Tenacibaculum polynesiense</name>
    <dbReference type="NCBI Taxonomy" id="3137857"/>
    <lineage>
        <taxon>Bacteria</taxon>
        <taxon>Pseudomonadati</taxon>
        <taxon>Bacteroidota</taxon>
        <taxon>Flavobacteriia</taxon>
        <taxon>Flavobacteriales</taxon>
        <taxon>Flavobacteriaceae</taxon>
        <taxon>Tenacibaculum</taxon>
    </lineage>
</organism>
<dbReference type="InterPro" id="IPR003583">
    <property type="entry name" value="Hlx-hairpin-Hlx_DNA-bd_motif"/>
</dbReference>
<proteinExistence type="inferred from homology"/>
<evidence type="ECO:0000313" key="8">
    <source>
        <dbReference type="EMBL" id="CAL2103963.1"/>
    </source>
</evidence>
<dbReference type="CDD" id="cd14332">
    <property type="entry name" value="UBA_RuvA_C"/>
    <property type="match status" value="1"/>
</dbReference>
<dbReference type="SUPFAM" id="SSF50249">
    <property type="entry name" value="Nucleic acid-binding proteins"/>
    <property type="match status" value="1"/>
</dbReference>
<feature type="domain" description="Helix-hairpin-helix DNA-binding motif class 1" evidence="7">
    <location>
        <begin position="72"/>
        <end position="91"/>
    </location>
</feature>
<dbReference type="Proteomes" id="UP001497527">
    <property type="component" value="Unassembled WGS sequence"/>
</dbReference>
<keyword evidence="1 6" id="KW-0963">Cytoplasm</keyword>
<evidence type="ECO:0000256" key="1">
    <source>
        <dbReference type="ARBA" id="ARBA00022490"/>
    </source>
</evidence>
<keyword evidence="5 6" id="KW-0234">DNA repair</keyword>
<keyword evidence="3 6" id="KW-0238">DNA-binding</keyword>
<evidence type="ECO:0000256" key="5">
    <source>
        <dbReference type="ARBA" id="ARBA00023204"/>
    </source>
</evidence>
<comment type="similarity">
    <text evidence="6">Belongs to the RuvA family.</text>
</comment>
<dbReference type="InterPro" id="IPR010994">
    <property type="entry name" value="RuvA_2-like"/>
</dbReference>
<name>A0ABM9PEH1_9FLAO</name>
<dbReference type="InterPro" id="IPR000085">
    <property type="entry name" value="RuvA"/>
</dbReference>
<dbReference type="InterPro" id="IPR011114">
    <property type="entry name" value="RuvA_C"/>
</dbReference>
<dbReference type="RefSeq" id="WP_348718073.1">
    <property type="nucleotide sequence ID" value="NZ_CAXJIO010000014.1"/>
</dbReference>
<keyword evidence="8" id="KW-0547">Nucleotide-binding</keyword>
<keyword evidence="2 6" id="KW-0227">DNA damage</keyword>
<dbReference type="InterPro" id="IPR012340">
    <property type="entry name" value="NA-bd_OB-fold"/>
</dbReference>
<keyword evidence="9" id="KW-1185">Reference proteome</keyword>
<evidence type="ECO:0000256" key="2">
    <source>
        <dbReference type="ARBA" id="ARBA00022763"/>
    </source>
</evidence>
<dbReference type="SMART" id="SM00278">
    <property type="entry name" value="HhH1"/>
    <property type="match status" value="2"/>
</dbReference>
<protein>
    <recommendedName>
        <fullName evidence="6">Holliday junction branch migration complex subunit RuvA</fullName>
    </recommendedName>
</protein>
<dbReference type="SUPFAM" id="SSF46929">
    <property type="entry name" value="DNA helicase RuvA subunit, C-terminal domain"/>
    <property type="match status" value="1"/>
</dbReference>
<gene>
    <name evidence="6 8" type="primary">ruvA</name>
    <name evidence="8" type="ORF">T190423A01A_50211</name>
</gene>
<sequence>MITQIRGKLVEKNPTDVVVDCNGVGYLLHISLNTYSALPNEENVVLYTHLSIREDAHTLYGFINKTEREIFKLLISVSGVGPSTARTMLSSMTTEDIQQAIASENVKLIQSVKGIGAKTAQRVIVDLKDKVLKTFDLEEVSIVQDNTNKEEALSALEVLGFARKQADKVVTNILKESPNSTVEHLIKMALKNL</sequence>
<dbReference type="Pfam" id="PF14520">
    <property type="entry name" value="HHH_5"/>
    <property type="match status" value="1"/>
</dbReference>
<comment type="domain">
    <text evidence="6">Has three domains with a flexible linker between the domains II and III and assumes an 'L' shape. Domain III is highly mobile and contacts RuvB.</text>
</comment>
<dbReference type="Gene3D" id="1.10.8.10">
    <property type="entry name" value="DNA helicase RuvA subunit, C-terminal domain"/>
    <property type="match status" value="1"/>
</dbReference>
<dbReference type="InterPro" id="IPR013849">
    <property type="entry name" value="DNA_helicase_Holl-junc_RuvA_I"/>
</dbReference>
<dbReference type="Gene3D" id="1.10.150.20">
    <property type="entry name" value="5' to 3' exonuclease, C-terminal subdomain"/>
    <property type="match status" value="1"/>
</dbReference>
<dbReference type="Pfam" id="PF07499">
    <property type="entry name" value="RuvA_C"/>
    <property type="match status" value="1"/>
</dbReference>
<dbReference type="NCBIfam" id="TIGR00084">
    <property type="entry name" value="ruvA"/>
    <property type="match status" value="1"/>
</dbReference>
<evidence type="ECO:0000256" key="6">
    <source>
        <dbReference type="HAMAP-Rule" id="MF_00031"/>
    </source>
</evidence>
<comment type="subcellular location">
    <subcellularLocation>
        <location evidence="6">Cytoplasm</location>
    </subcellularLocation>
</comment>
<comment type="caution">
    <text evidence="6">Lacks conserved residue(s) required for the propagation of feature annotation.</text>
</comment>
<reference evidence="8 9" key="1">
    <citation type="submission" date="2024-05" db="EMBL/GenBank/DDBJ databases">
        <authorList>
            <person name="Duchaud E."/>
        </authorList>
    </citation>
    <scope>NUCLEOTIDE SEQUENCE [LARGE SCALE GENOMIC DNA]</scope>
    <source>
        <strain evidence="8">Ena-SAMPLE-TAB-13-05-2024-13:56:06:370-140308</strain>
    </source>
</reference>
<evidence type="ECO:0000256" key="4">
    <source>
        <dbReference type="ARBA" id="ARBA00023172"/>
    </source>
</evidence>
<dbReference type="SUPFAM" id="SSF47781">
    <property type="entry name" value="RuvA domain 2-like"/>
    <property type="match status" value="1"/>
</dbReference>
<comment type="function">
    <text evidence="6">The RuvA-RuvB-RuvC complex processes Holliday junction (HJ) DNA during genetic recombination and DNA repair, while the RuvA-RuvB complex plays an important role in the rescue of blocked DNA replication forks via replication fork reversal (RFR). RuvA specifically binds to HJ cruciform DNA, conferring on it an open structure. The RuvB hexamer acts as an ATP-dependent pump, pulling dsDNA into and through the RuvAB complex. HJ branch migration allows RuvC to scan DNA until it finds its consensus sequence, where it cleaves and resolves the cruciform DNA.</text>
</comment>
<dbReference type="Pfam" id="PF01330">
    <property type="entry name" value="RuvA_N"/>
    <property type="match status" value="1"/>
</dbReference>